<dbReference type="EMBL" id="JAESDN010000002">
    <property type="protein sequence ID" value="KAG7055643.1"/>
    <property type="molecule type" value="Genomic_DNA"/>
</dbReference>
<reference evidence="2" key="1">
    <citation type="submission" date="2021-05" db="EMBL/GenBank/DDBJ databases">
        <title>Comparative genomics of three Colletotrichum scovillei strains and genetic complementation revealed genes involved fungal growth and virulence on chili pepper.</title>
        <authorList>
            <person name="Hsieh D.-K."/>
            <person name="Chuang S.-C."/>
            <person name="Chen C.-Y."/>
            <person name="Chao Y.-T."/>
            <person name="Lu M.-Y.J."/>
            <person name="Lee M.-H."/>
            <person name="Shih M.-C."/>
        </authorList>
    </citation>
    <scope>NUCLEOTIDE SEQUENCE</scope>
    <source>
        <strain evidence="2">Coll-153</strain>
    </source>
</reference>
<accession>A0A9P7UG50</accession>
<feature type="compositionally biased region" description="Polar residues" evidence="1">
    <location>
        <begin position="168"/>
        <end position="178"/>
    </location>
</feature>
<dbReference type="AlphaFoldDB" id="A0A9P7UG50"/>
<evidence type="ECO:0000313" key="2">
    <source>
        <dbReference type="EMBL" id="KAG7055643.1"/>
    </source>
</evidence>
<dbReference type="Proteomes" id="UP000699042">
    <property type="component" value="Unassembled WGS sequence"/>
</dbReference>
<feature type="region of interest" description="Disordered" evidence="1">
    <location>
        <begin position="134"/>
        <end position="227"/>
    </location>
</feature>
<organism evidence="2 3">
    <name type="scientific">Colletotrichum scovillei</name>
    <dbReference type="NCBI Taxonomy" id="1209932"/>
    <lineage>
        <taxon>Eukaryota</taxon>
        <taxon>Fungi</taxon>
        <taxon>Dikarya</taxon>
        <taxon>Ascomycota</taxon>
        <taxon>Pezizomycotina</taxon>
        <taxon>Sordariomycetes</taxon>
        <taxon>Hypocreomycetidae</taxon>
        <taxon>Glomerellales</taxon>
        <taxon>Glomerellaceae</taxon>
        <taxon>Colletotrichum</taxon>
        <taxon>Colletotrichum acutatum species complex</taxon>
    </lineage>
</organism>
<sequence length="327" mass="35460">MIGLSGTSALAMRCRRAMEVVLHYVQTLLQACQPFEGVRLPTYATQDDNETFESTGNSSTTSTTSWGAHQNRYCLSVDHLTHPENLPFVSFSRPPPNILTEDENTFWSKEERKKVWQAAERGKRLDARGVVRQPASLLIPKGQTQPQGRAPFDGEVEKSPSRKGHNAPDSNAPSSLSDTPAWFGPGGGSPAHTETPSTSQISAAQRSPREPAHPVSSRQLAEDSESVVSLCSVATPPSSRALYAVKSFLLGLSASGALTRSGDDWHRRQRKAPTPEPQGTAQFPTLRSNAVLKGFPWFDAGAADEPQPTEASWNETNWLDVGPADSS</sequence>
<name>A0A9P7UG50_9PEZI</name>
<feature type="region of interest" description="Disordered" evidence="1">
    <location>
        <begin position="257"/>
        <end position="282"/>
    </location>
</feature>
<proteinExistence type="predicted"/>
<comment type="caution">
    <text evidence="2">The sequence shown here is derived from an EMBL/GenBank/DDBJ whole genome shotgun (WGS) entry which is preliminary data.</text>
</comment>
<protein>
    <submittedName>
        <fullName evidence="2">Uncharacterized protein</fullName>
    </submittedName>
</protein>
<evidence type="ECO:0000313" key="3">
    <source>
        <dbReference type="Proteomes" id="UP000699042"/>
    </source>
</evidence>
<evidence type="ECO:0000256" key="1">
    <source>
        <dbReference type="SAM" id="MobiDB-lite"/>
    </source>
</evidence>
<keyword evidence="3" id="KW-1185">Reference proteome</keyword>
<feature type="region of interest" description="Disordered" evidence="1">
    <location>
        <begin position="297"/>
        <end position="327"/>
    </location>
</feature>
<gene>
    <name evidence="2" type="ORF">JMJ77_008096</name>
</gene>
<feature type="compositionally biased region" description="Polar residues" evidence="1">
    <location>
        <begin position="192"/>
        <end position="205"/>
    </location>
</feature>